<dbReference type="RefSeq" id="WP_119349436.1">
    <property type="nucleotide sequence ID" value="NZ_QWET01000005.1"/>
</dbReference>
<accession>A0A399D0R8</accession>
<feature type="transmembrane region" description="Helical" evidence="1">
    <location>
        <begin position="313"/>
        <end position="332"/>
    </location>
</feature>
<sequence>MKGKAYLLLLLVVVLAFWQVSFLQNGIKWDFVDAFLPSRYFFSESVLNNQFPLWNPYLLYGTPIYADLVSVFNPEFWIVGNMFGYSNITLQFMFLLYVFTAGVTFFFFLKEFNAEYKLSLGLSVAYMLSGFSIGNAQHLAFVCGYAIVPFVLTSYFKFIRELNKPHLIRVAIALFVMIYASYPGLTIILGYFLLCIFVYYLIVNRTDKSFLKRVFIYHAVLVLMVVLSSTVLIIAWFQGSSFLGRYSGLSINLAHRHSFTLKSVLSFLLPMATGNDTSYFETDVSMSNGYWGVISVILFLFALLKKAKSRESYLILFFGVFSFLASLGNQFFLREFLYHYAPLMDMFQYPAIFRAFTIFSLLAFVGINFRVNNLAWRDKKRLIFLAGLVVSFLVLLIFYASSHLEEFVFFNAGKSFTEEVLSATRFDSIVLQGTGQVFILLTFIFITWKLKTIRHYSAALLFLFILDGMVSTQLSTRYTVLSEDNPVAFFKYLRSAPKGFPIPELNPIEENSDRNAQNEFIWMNNNVFPKKITFDGKVAFKLDGYTYLADNHPGLLEAIKKEAVVYFSDDVRENSSVENFTANTIFLSSSDYKKIEADNLRSGKNDQLAIRNFSPQKIEIETTTNHPQLLAYQQNYYHGWKVYVDGKEQDLLQSNFAHMAVWVPSGEHTIFFEYRNPLIKYAFGFSYLVFFILIAFSIHYFVIQHPERKKKLAIALFSGLVVFLLGSCLNRYFYQKNVKGLIPEIIEKTDDWRKKYGADIRILLSTQQEQLKELVPADTAFFVDDKTNLSELAHFLVQSESLRLAFVWQGGSVSDDIIELIYSFYPGIIEQKQTSSSGILLLEKNGDKQHYAVSRDFEPGSEEWARDNGRIKTDSVTGNHTYFYDTEDSWGTTVEIPVTEEWNSPAKIAVLSDFMFEEKMVETLLVITTDRDGKTHSYQVSKIDKFARRPGEWARAAFCIRLDSGLQEGDLIKIYFWNLNKARFQIDNLKVKLIDSE</sequence>
<dbReference type="EMBL" id="QWET01000005">
    <property type="protein sequence ID" value="RIH65595.1"/>
    <property type="molecule type" value="Genomic_DNA"/>
</dbReference>
<evidence type="ECO:0000256" key="1">
    <source>
        <dbReference type="SAM" id="Phobius"/>
    </source>
</evidence>
<dbReference type="OrthoDB" id="9772884at2"/>
<dbReference type="PANTHER" id="PTHR38454">
    <property type="entry name" value="INTEGRAL MEMBRANE PROTEIN-RELATED"/>
    <property type="match status" value="1"/>
</dbReference>
<name>A0A399D0R8_9BACT</name>
<reference evidence="2 3" key="1">
    <citation type="journal article" date="2015" name="Int. J. Syst. Evol. Microbiol.">
        <title>Mariniphaga sediminis sp. nov., isolated from coastal sediment.</title>
        <authorList>
            <person name="Wang F.Q."/>
            <person name="Shen Q.Y."/>
            <person name="Chen G.J."/>
            <person name="Du Z.J."/>
        </authorList>
    </citation>
    <scope>NUCLEOTIDE SEQUENCE [LARGE SCALE GENOMIC DNA]</scope>
    <source>
        <strain evidence="2 3">SY21</strain>
    </source>
</reference>
<feature type="transmembrane region" description="Helical" evidence="1">
    <location>
        <begin position="215"/>
        <end position="237"/>
    </location>
</feature>
<proteinExistence type="predicted"/>
<dbReference type="PANTHER" id="PTHR38454:SF1">
    <property type="entry name" value="INTEGRAL MEMBRANE PROTEIN"/>
    <property type="match status" value="1"/>
</dbReference>
<feature type="transmembrane region" description="Helical" evidence="1">
    <location>
        <begin position="352"/>
        <end position="370"/>
    </location>
</feature>
<evidence type="ECO:0000313" key="3">
    <source>
        <dbReference type="Proteomes" id="UP000266441"/>
    </source>
</evidence>
<dbReference type="InterPro" id="IPR018580">
    <property type="entry name" value="Uncharacterised_YfhO"/>
</dbReference>
<keyword evidence="1" id="KW-1133">Transmembrane helix</keyword>
<feature type="transmembrane region" description="Helical" evidence="1">
    <location>
        <begin position="429"/>
        <end position="448"/>
    </location>
</feature>
<dbReference type="AlphaFoldDB" id="A0A399D0R8"/>
<evidence type="ECO:0008006" key="4">
    <source>
        <dbReference type="Google" id="ProtNLM"/>
    </source>
</evidence>
<comment type="caution">
    <text evidence="2">The sequence shown here is derived from an EMBL/GenBank/DDBJ whole genome shotgun (WGS) entry which is preliminary data.</text>
</comment>
<feature type="transmembrane region" description="Helical" evidence="1">
    <location>
        <begin position="455"/>
        <end position="474"/>
    </location>
</feature>
<feature type="transmembrane region" description="Helical" evidence="1">
    <location>
        <begin position="88"/>
        <end position="109"/>
    </location>
</feature>
<evidence type="ECO:0000313" key="2">
    <source>
        <dbReference type="EMBL" id="RIH65595.1"/>
    </source>
</evidence>
<protein>
    <recommendedName>
        <fullName evidence="4">YfhO family protein</fullName>
    </recommendedName>
</protein>
<feature type="transmembrane region" description="Helical" evidence="1">
    <location>
        <begin position="681"/>
        <end position="702"/>
    </location>
</feature>
<keyword evidence="1" id="KW-0812">Transmembrane</keyword>
<organism evidence="2 3">
    <name type="scientific">Mariniphaga sediminis</name>
    <dbReference type="NCBI Taxonomy" id="1628158"/>
    <lineage>
        <taxon>Bacteria</taxon>
        <taxon>Pseudomonadati</taxon>
        <taxon>Bacteroidota</taxon>
        <taxon>Bacteroidia</taxon>
        <taxon>Marinilabiliales</taxon>
        <taxon>Prolixibacteraceae</taxon>
        <taxon>Mariniphaga</taxon>
    </lineage>
</organism>
<feature type="transmembrane region" description="Helical" evidence="1">
    <location>
        <begin position="382"/>
        <end position="401"/>
    </location>
</feature>
<dbReference type="Proteomes" id="UP000266441">
    <property type="component" value="Unassembled WGS sequence"/>
</dbReference>
<keyword evidence="1" id="KW-0472">Membrane</keyword>
<feature type="transmembrane region" description="Helical" evidence="1">
    <location>
        <begin position="288"/>
        <end position="304"/>
    </location>
</feature>
<feature type="transmembrane region" description="Helical" evidence="1">
    <location>
        <begin position="188"/>
        <end position="203"/>
    </location>
</feature>
<dbReference type="Pfam" id="PF09586">
    <property type="entry name" value="YfhO"/>
    <property type="match status" value="1"/>
</dbReference>
<keyword evidence="3" id="KW-1185">Reference proteome</keyword>
<gene>
    <name evidence="2" type="ORF">D1164_07965</name>
</gene>
<feature type="transmembrane region" description="Helical" evidence="1">
    <location>
        <begin position="714"/>
        <end position="734"/>
    </location>
</feature>
<feature type="transmembrane region" description="Helical" evidence="1">
    <location>
        <begin position="139"/>
        <end position="159"/>
    </location>
</feature>